<protein>
    <submittedName>
        <fullName evidence="2">Uncharacterized protein</fullName>
    </submittedName>
</protein>
<name>A0A4Y8L672_9BACT</name>
<dbReference type="AlphaFoldDB" id="A0A4Y8L672"/>
<dbReference type="OrthoDB" id="793442at2"/>
<feature type="signal peptide" evidence="1">
    <location>
        <begin position="1"/>
        <end position="23"/>
    </location>
</feature>
<keyword evidence="1" id="KW-0732">Signal</keyword>
<keyword evidence="3" id="KW-1185">Reference proteome</keyword>
<dbReference type="Proteomes" id="UP000297861">
    <property type="component" value="Unassembled WGS sequence"/>
</dbReference>
<dbReference type="STRING" id="1121485.GCA_000426485_00395"/>
<accession>A0A4Y8L672</accession>
<evidence type="ECO:0000256" key="1">
    <source>
        <dbReference type="SAM" id="SignalP"/>
    </source>
</evidence>
<reference evidence="2 3" key="1">
    <citation type="submission" date="2019-03" db="EMBL/GenBank/DDBJ databases">
        <title>San Antonio Military Medical Center submission to MRSN (WRAIR), pending publication.</title>
        <authorList>
            <person name="Blyth D.M."/>
            <person name="Mccarthy S.L."/>
            <person name="Schall S.E."/>
            <person name="Stam J.A."/>
            <person name="Ong A.C."/>
            <person name="Mcgann P.T."/>
        </authorList>
    </citation>
    <scope>NUCLEOTIDE SEQUENCE [LARGE SCALE GENOMIC DNA]</scope>
    <source>
        <strain evidence="2 3">MRSN571793</strain>
    </source>
</reference>
<gene>
    <name evidence="2" type="ORF">E2605_10320</name>
</gene>
<evidence type="ECO:0000313" key="3">
    <source>
        <dbReference type="Proteomes" id="UP000297861"/>
    </source>
</evidence>
<organism evidence="2 3">
    <name type="scientific">Dysgonomonas capnocytophagoides</name>
    <dbReference type="NCBI Taxonomy" id="45254"/>
    <lineage>
        <taxon>Bacteria</taxon>
        <taxon>Pseudomonadati</taxon>
        <taxon>Bacteroidota</taxon>
        <taxon>Bacteroidia</taxon>
        <taxon>Bacteroidales</taxon>
        <taxon>Dysgonomonadaceae</taxon>
        <taxon>Dysgonomonas</taxon>
    </lineage>
</organism>
<comment type="caution">
    <text evidence="2">The sequence shown here is derived from an EMBL/GenBank/DDBJ whole genome shotgun (WGS) entry which is preliminary data.</text>
</comment>
<dbReference type="RefSeq" id="WP_051290854.1">
    <property type="nucleotide sequence ID" value="NZ_AP028867.1"/>
</dbReference>
<proteinExistence type="predicted"/>
<feature type="chain" id="PRO_5021349227" evidence="1">
    <location>
        <begin position="24"/>
        <end position="181"/>
    </location>
</feature>
<sequence length="181" mass="21133">MKKNLFLFLLITFAYNVSGQTIASDTITYKGEKDYVANDTIQDWSLDYQALEPQVKADIDWLSYTPLGVNQDVRDDKNSFVLMWMSGVPYMKMNLDERIVTFLAGEPWLIMSYMTGWTKYFLENNYSQNQIQLSIAGVKNVINFYQRNKRHLQKNKEVESYIKLDKSGKLEEYIASVLMSN</sequence>
<dbReference type="EMBL" id="SOML01000006">
    <property type="protein sequence ID" value="TFD95986.1"/>
    <property type="molecule type" value="Genomic_DNA"/>
</dbReference>
<evidence type="ECO:0000313" key="2">
    <source>
        <dbReference type="EMBL" id="TFD95986.1"/>
    </source>
</evidence>